<dbReference type="RefSeq" id="WP_066211410.1">
    <property type="nucleotide sequence ID" value="NZ_FNSN01000003.1"/>
</dbReference>
<dbReference type="Pfam" id="PF18096">
    <property type="entry name" value="Thump_like"/>
    <property type="match status" value="1"/>
</dbReference>
<dbReference type="CDD" id="cd02440">
    <property type="entry name" value="AdoMet_MTases"/>
    <property type="match status" value="1"/>
</dbReference>
<dbReference type="InterPro" id="IPR041698">
    <property type="entry name" value="Methyltransf_25"/>
</dbReference>
<evidence type="ECO:0000259" key="1">
    <source>
        <dbReference type="Pfam" id="PF13649"/>
    </source>
</evidence>
<dbReference type="STRING" id="156980.SAMN04489745_1269"/>
<dbReference type="InterPro" id="IPR029063">
    <property type="entry name" value="SAM-dependent_MTases_sf"/>
</dbReference>
<gene>
    <name evidence="3" type="ORF">SAMN04489745_1269</name>
</gene>
<sequence>MPTPDGQIAPLLTAEAFSLLNSLEPYSEKDALAQNLRLRKEGHDPALVAALLTQSRLRAKAEAKFGPFAQDMLFTQAGLEQATRLNVAALHAERYRRAGVARVIDLGCGLGADALALASLGLDVTAVERDEETAACAAVNLRSFPEARVLHTDATTLDLAEYDGVWLDPARREVSTSGSARLWDPEAFSPPLSFVERLAADGKAVGVKFGPGMPHESIPAGCEAQWVSVDGDVTEVTLWFNALGREGVRRSALLLTPAGRVELTSGTEFGESPEPQTGAVEGFLHEPDGAVIRAGLVSDLAEQVGAHFLDPQIAYLASGQALATPFARSYRILETMPYNVKALRNWVKAHDVSSLDIKKRGTAVTPEELRKLLLPGKPRKGGNHATLVLTRIGQDRVVIVVEPVERG</sequence>
<protein>
    <submittedName>
        <fullName evidence="3">Methyltransferase domain-containing protein</fullName>
    </submittedName>
</protein>
<evidence type="ECO:0000313" key="3">
    <source>
        <dbReference type="EMBL" id="SEB79545.1"/>
    </source>
</evidence>
<dbReference type="Proteomes" id="UP000182652">
    <property type="component" value="Unassembled WGS sequence"/>
</dbReference>
<dbReference type="InterPro" id="IPR041497">
    <property type="entry name" value="Thump-like"/>
</dbReference>
<dbReference type="AlphaFoldDB" id="A0A1H4MAK8"/>
<evidence type="ECO:0000313" key="4">
    <source>
        <dbReference type="Proteomes" id="UP000182652"/>
    </source>
</evidence>
<dbReference type="Gene3D" id="3.40.50.150">
    <property type="entry name" value="Vaccinia Virus protein VP39"/>
    <property type="match status" value="1"/>
</dbReference>
<reference evidence="3 4" key="1">
    <citation type="submission" date="2016-10" db="EMBL/GenBank/DDBJ databases">
        <authorList>
            <person name="de Groot N.N."/>
        </authorList>
    </citation>
    <scope>NUCLEOTIDE SEQUENCE [LARGE SCALE GENOMIC DNA]</scope>
    <source>
        <strain evidence="3 4">DSM 10495</strain>
    </source>
</reference>
<dbReference type="GO" id="GO:0008757">
    <property type="term" value="F:S-adenosylmethionine-dependent methyltransferase activity"/>
    <property type="evidence" value="ECO:0007669"/>
    <property type="project" value="InterPro"/>
</dbReference>
<name>A0A1H4MAK8_9MICC</name>
<dbReference type="EMBL" id="FNSN01000003">
    <property type="protein sequence ID" value="SEB79545.1"/>
    <property type="molecule type" value="Genomic_DNA"/>
</dbReference>
<evidence type="ECO:0000259" key="2">
    <source>
        <dbReference type="Pfam" id="PF18096"/>
    </source>
</evidence>
<keyword evidence="3" id="KW-0808">Transferase</keyword>
<keyword evidence="3" id="KW-0489">Methyltransferase</keyword>
<organism evidence="3 4">
    <name type="scientific">Arthrobacter woluwensis</name>
    <dbReference type="NCBI Taxonomy" id="156980"/>
    <lineage>
        <taxon>Bacteria</taxon>
        <taxon>Bacillati</taxon>
        <taxon>Actinomycetota</taxon>
        <taxon>Actinomycetes</taxon>
        <taxon>Micrococcales</taxon>
        <taxon>Micrococcaceae</taxon>
        <taxon>Arthrobacter</taxon>
    </lineage>
</organism>
<dbReference type="Pfam" id="PF13649">
    <property type="entry name" value="Methyltransf_25"/>
    <property type="match status" value="1"/>
</dbReference>
<proteinExistence type="predicted"/>
<accession>A0A1H4MAK8</accession>
<feature type="domain" description="THUMP-like" evidence="2">
    <location>
        <begin position="327"/>
        <end position="403"/>
    </location>
</feature>
<feature type="domain" description="Methyltransferase" evidence="1">
    <location>
        <begin position="103"/>
        <end position="166"/>
    </location>
</feature>
<dbReference type="SUPFAM" id="SSF53335">
    <property type="entry name" value="S-adenosyl-L-methionine-dependent methyltransferases"/>
    <property type="match status" value="1"/>
</dbReference>
<keyword evidence="4" id="KW-1185">Reference proteome</keyword>
<dbReference type="GO" id="GO:0032259">
    <property type="term" value="P:methylation"/>
    <property type="evidence" value="ECO:0007669"/>
    <property type="project" value="UniProtKB-KW"/>
</dbReference>